<protein>
    <submittedName>
        <fullName evidence="1">Uncharacterized protein</fullName>
    </submittedName>
</protein>
<gene>
    <name evidence="1" type="ORF">MM415A01403_0006</name>
</gene>
<dbReference type="AlphaFoldDB" id="A0A6M3K5U8"/>
<dbReference type="EMBL" id="MT142251">
    <property type="protein sequence ID" value="QJA76902.1"/>
    <property type="molecule type" value="Genomic_DNA"/>
</dbReference>
<accession>A0A6M3K5U8</accession>
<sequence>MVKINVEFDTKDKVLNIMMDGKSMENVGSIEFYKGWDDDEKFHGSITTIEKVDDEDYTKIMRISAEHGVVEVTESSNIHKILANRLFRKRVV</sequence>
<organism evidence="1">
    <name type="scientific">viral metagenome</name>
    <dbReference type="NCBI Taxonomy" id="1070528"/>
    <lineage>
        <taxon>unclassified sequences</taxon>
        <taxon>metagenomes</taxon>
        <taxon>organismal metagenomes</taxon>
    </lineage>
</organism>
<name>A0A6M3K5U8_9ZZZZ</name>
<evidence type="ECO:0000313" key="1">
    <source>
        <dbReference type="EMBL" id="QJA76902.1"/>
    </source>
</evidence>
<reference evidence="1" key="1">
    <citation type="submission" date="2020-03" db="EMBL/GenBank/DDBJ databases">
        <title>The deep terrestrial virosphere.</title>
        <authorList>
            <person name="Holmfeldt K."/>
            <person name="Nilsson E."/>
            <person name="Simone D."/>
            <person name="Lopez-Fernandez M."/>
            <person name="Wu X."/>
            <person name="de Brujin I."/>
            <person name="Lundin D."/>
            <person name="Andersson A."/>
            <person name="Bertilsson S."/>
            <person name="Dopson M."/>
        </authorList>
    </citation>
    <scope>NUCLEOTIDE SEQUENCE</scope>
    <source>
        <strain evidence="1">MM415A01403</strain>
    </source>
</reference>
<proteinExistence type="predicted"/>